<comment type="similarity">
    <text evidence="1">Belongs to the HIT family.</text>
</comment>
<evidence type="ECO:0000313" key="3">
    <source>
        <dbReference type="EMBL" id="KPI38033.1"/>
    </source>
</evidence>
<dbReference type="Proteomes" id="UP000038010">
    <property type="component" value="Unassembled WGS sequence"/>
</dbReference>
<organism evidence="3 4">
    <name type="scientific">Cyphellophora attinorum</name>
    <dbReference type="NCBI Taxonomy" id="1664694"/>
    <lineage>
        <taxon>Eukaryota</taxon>
        <taxon>Fungi</taxon>
        <taxon>Dikarya</taxon>
        <taxon>Ascomycota</taxon>
        <taxon>Pezizomycotina</taxon>
        <taxon>Eurotiomycetes</taxon>
        <taxon>Chaetothyriomycetidae</taxon>
        <taxon>Chaetothyriales</taxon>
        <taxon>Cyphellophoraceae</taxon>
        <taxon>Cyphellophora</taxon>
    </lineage>
</organism>
<dbReference type="PANTHER" id="PTHR12978:SF0">
    <property type="entry name" value="M7GPPPX DIPHOSPHATASE"/>
    <property type="match status" value="1"/>
</dbReference>
<comment type="caution">
    <text evidence="3">The sequence shown here is derived from an EMBL/GenBank/DDBJ whole genome shotgun (WGS) entry which is preliminary data.</text>
</comment>
<dbReference type="InterPro" id="IPR011145">
    <property type="entry name" value="Scavenger_mRNA_decap_enz_N"/>
</dbReference>
<dbReference type="RefSeq" id="XP_017997996.1">
    <property type="nucleotide sequence ID" value="XM_018140633.1"/>
</dbReference>
<sequence>MAPSTEPESKADAEALIPLFQLEKILNQGELQRHLFDQAGRRLTLLGTINSLPALLTLERSSFPTSPNSIPPLLSRLTSTTNLGANDIYRWYLSSLAPPVTSDTTTPTDHDLKLNLIHPCTPRHISKYTRQRLRHVTETPSIYAQHIRPYIAFQRQEGRLDWIFNILDGKTEQEDVILRSNWNSPSGDEGFLLLPDLNWDRKTIESLHLLALVQRRDIWSLRDLRKKHVPWLRNLRTEVVKGAASLRFPLGKTNDAVDKQEGQKSAAIDEDELKCYVHYHPTYYHFHVHVVHVMLEAEGGTQNVGKAWELGGLIATLEGMDGTGGEEQGLDSVDVSNVVGEESELWKGLWGPLKRGQEVTLNAGTK</sequence>
<gene>
    <name evidence="3" type="ORF">AB675_1175</name>
</gene>
<keyword evidence="4" id="KW-1185">Reference proteome</keyword>
<evidence type="ECO:0000256" key="2">
    <source>
        <dbReference type="PIRSR" id="PIRSR028973-1"/>
    </source>
</evidence>
<reference evidence="3 4" key="1">
    <citation type="submission" date="2015-06" db="EMBL/GenBank/DDBJ databases">
        <title>Draft genome of the ant-associated black yeast Phialophora attae CBS 131958.</title>
        <authorList>
            <person name="Moreno L.F."/>
            <person name="Stielow B.J."/>
            <person name="de Hoog S."/>
            <person name="Vicente V.A."/>
            <person name="Weiss V.A."/>
            <person name="de Vries M."/>
            <person name="Cruz L.M."/>
            <person name="Souza E.M."/>
        </authorList>
    </citation>
    <scope>NUCLEOTIDE SEQUENCE [LARGE SCALE GENOMIC DNA]</scope>
    <source>
        <strain evidence="3 4">CBS 131958</strain>
    </source>
</reference>
<dbReference type="Pfam" id="PF11969">
    <property type="entry name" value="DcpS_C"/>
    <property type="match status" value="1"/>
</dbReference>
<dbReference type="Gene3D" id="3.30.428.10">
    <property type="entry name" value="HIT-like"/>
    <property type="match status" value="1"/>
</dbReference>
<proteinExistence type="inferred from homology"/>
<dbReference type="InterPro" id="IPR008594">
    <property type="entry name" value="DcpS/DCS2"/>
</dbReference>
<dbReference type="Pfam" id="PF05652">
    <property type="entry name" value="DcpS"/>
    <property type="match status" value="1"/>
</dbReference>
<dbReference type="PANTHER" id="PTHR12978">
    <property type="entry name" value="HISTIDINE TRIAD HIT PROTEIN MEMBER"/>
    <property type="match status" value="1"/>
</dbReference>
<dbReference type="Gene3D" id="3.30.200.40">
    <property type="entry name" value="Scavenger mRNA decapping enzyme, N-terminal domain"/>
    <property type="match status" value="1"/>
</dbReference>
<dbReference type="OrthoDB" id="10264956at2759"/>
<dbReference type="SUPFAM" id="SSF54197">
    <property type="entry name" value="HIT-like"/>
    <property type="match status" value="1"/>
</dbReference>
<dbReference type="InterPro" id="IPR036265">
    <property type="entry name" value="HIT-like_sf"/>
</dbReference>
<protein>
    <submittedName>
        <fullName evidence="3">M7GpppX diphosphatase</fullName>
    </submittedName>
</protein>
<dbReference type="AlphaFoldDB" id="A0A0N1H867"/>
<dbReference type="GO" id="GO:0000290">
    <property type="term" value="P:deadenylation-dependent decapping of nuclear-transcribed mRNA"/>
    <property type="evidence" value="ECO:0007669"/>
    <property type="project" value="InterPro"/>
</dbReference>
<dbReference type="VEuPathDB" id="FungiDB:AB675_1175"/>
<dbReference type="PIRSF" id="PIRSF028973">
    <property type="entry name" value="Scavenger_mRNA_decap_enz"/>
    <property type="match status" value="1"/>
</dbReference>
<evidence type="ECO:0000313" key="4">
    <source>
        <dbReference type="Proteomes" id="UP000038010"/>
    </source>
</evidence>
<dbReference type="GO" id="GO:0000340">
    <property type="term" value="F:RNA 7-methylguanosine cap binding"/>
    <property type="evidence" value="ECO:0007669"/>
    <property type="project" value="TreeGrafter"/>
</dbReference>
<accession>A0A0N1H867</accession>
<name>A0A0N1H867_9EURO</name>
<dbReference type="GO" id="GO:0000932">
    <property type="term" value="C:P-body"/>
    <property type="evidence" value="ECO:0007669"/>
    <property type="project" value="TreeGrafter"/>
</dbReference>
<feature type="active site" description="Nucleophile" evidence="2">
    <location>
        <position position="287"/>
    </location>
</feature>
<dbReference type="GO" id="GO:0005634">
    <property type="term" value="C:nucleus"/>
    <property type="evidence" value="ECO:0007669"/>
    <property type="project" value="TreeGrafter"/>
</dbReference>
<dbReference type="STRING" id="1664694.A0A0N1H867"/>
<dbReference type="SUPFAM" id="SSF102860">
    <property type="entry name" value="mRNA decapping enzyme DcpS N-terminal domain"/>
    <property type="match status" value="1"/>
</dbReference>
<dbReference type="GeneID" id="28732503"/>
<dbReference type="EMBL" id="LFJN01000020">
    <property type="protein sequence ID" value="KPI38033.1"/>
    <property type="molecule type" value="Genomic_DNA"/>
</dbReference>
<evidence type="ECO:0000256" key="1">
    <source>
        <dbReference type="ARBA" id="ARBA00010208"/>
    </source>
</evidence>
<dbReference type="GO" id="GO:0016787">
    <property type="term" value="F:hydrolase activity"/>
    <property type="evidence" value="ECO:0007669"/>
    <property type="project" value="InterPro"/>
</dbReference>